<dbReference type="EMBL" id="MKIM01000019">
    <property type="protein sequence ID" value="OLP46723.1"/>
    <property type="molecule type" value="Genomic_DNA"/>
</dbReference>
<dbReference type="Proteomes" id="UP000186894">
    <property type="component" value="Unassembled WGS sequence"/>
</dbReference>
<proteinExistence type="predicted"/>
<accession>A0A1Q8ZXL4</accession>
<sequence length="65" mass="7716">MDTKVYKVNRLISFINLFRERILRDNPHPHKILCPSSPVKHTIIVHAIYTEISTIFTKTLHQPHR</sequence>
<organism evidence="1 2">
    <name type="scientific">Rhizobium oryziradicis</name>
    <dbReference type="NCBI Taxonomy" id="1867956"/>
    <lineage>
        <taxon>Bacteria</taxon>
        <taxon>Pseudomonadati</taxon>
        <taxon>Pseudomonadota</taxon>
        <taxon>Alphaproteobacteria</taxon>
        <taxon>Hyphomicrobiales</taxon>
        <taxon>Rhizobiaceae</taxon>
        <taxon>Rhizobium/Agrobacterium group</taxon>
        <taxon>Rhizobium</taxon>
    </lineage>
</organism>
<dbReference type="AlphaFoldDB" id="A0A1Q8ZXL4"/>
<comment type="caution">
    <text evidence="1">The sequence shown here is derived from an EMBL/GenBank/DDBJ whole genome shotgun (WGS) entry which is preliminary data.</text>
</comment>
<keyword evidence="2" id="KW-1185">Reference proteome</keyword>
<evidence type="ECO:0000313" key="2">
    <source>
        <dbReference type="Proteomes" id="UP000186894"/>
    </source>
</evidence>
<name>A0A1Q8ZXL4_9HYPH</name>
<gene>
    <name evidence="1" type="ORF">BJF95_15490</name>
</gene>
<protein>
    <submittedName>
        <fullName evidence="1">Uncharacterized protein</fullName>
    </submittedName>
</protein>
<reference evidence="1 2" key="1">
    <citation type="submission" date="2016-09" db="EMBL/GenBank/DDBJ databases">
        <title>Rhizobium oryziradicis sp. nov., isolated from the root of rice.</title>
        <authorList>
            <person name="Zhao J."/>
            <person name="Zhang X."/>
        </authorList>
    </citation>
    <scope>NUCLEOTIDE SEQUENCE [LARGE SCALE GENOMIC DNA]</scope>
    <source>
        <strain evidence="1 2">N19</strain>
    </source>
</reference>
<evidence type="ECO:0000313" key="1">
    <source>
        <dbReference type="EMBL" id="OLP46723.1"/>
    </source>
</evidence>